<comment type="similarity">
    <text evidence="2">Belongs to the 2H phosphoesterase superfamily. CPD1 family.</text>
</comment>
<evidence type="ECO:0000256" key="4">
    <source>
        <dbReference type="ARBA" id="ARBA00014478"/>
    </source>
</evidence>
<dbReference type="GO" id="GO:0004113">
    <property type="term" value="F:2',3'-cyclic-nucleotide 3'-phosphodiesterase activity"/>
    <property type="evidence" value="ECO:0007669"/>
    <property type="project" value="UniProtKB-EC"/>
</dbReference>
<feature type="compositionally biased region" description="Low complexity" evidence="5">
    <location>
        <begin position="187"/>
        <end position="212"/>
    </location>
</feature>
<dbReference type="Proteomes" id="UP001360560">
    <property type="component" value="Unassembled WGS sequence"/>
</dbReference>
<feature type="region of interest" description="Disordered" evidence="5">
    <location>
        <begin position="163"/>
        <end position="212"/>
    </location>
</feature>
<organism evidence="6 7">
    <name type="scientific">Saccharomycopsis crataegensis</name>
    <dbReference type="NCBI Taxonomy" id="43959"/>
    <lineage>
        <taxon>Eukaryota</taxon>
        <taxon>Fungi</taxon>
        <taxon>Dikarya</taxon>
        <taxon>Ascomycota</taxon>
        <taxon>Saccharomycotina</taxon>
        <taxon>Saccharomycetes</taxon>
        <taxon>Saccharomycopsidaceae</taxon>
        <taxon>Saccharomycopsis</taxon>
    </lineage>
</organism>
<keyword evidence="7" id="KW-1185">Reference proteome</keyword>
<evidence type="ECO:0000256" key="3">
    <source>
        <dbReference type="ARBA" id="ARBA00012317"/>
    </source>
</evidence>
<dbReference type="InterPro" id="IPR012386">
    <property type="entry name" value="Cyclic-nucl_3Pdiesterase"/>
</dbReference>
<dbReference type="GeneID" id="90071171"/>
<accession>A0AAV5QEM4</accession>
<name>A0AAV5QEM4_9ASCO</name>
<reference evidence="6 7" key="1">
    <citation type="journal article" date="2023" name="Elife">
        <title>Identification of key yeast species and microbe-microbe interactions impacting larval growth of Drosophila in the wild.</title>
        <authorList>
            <person name="Mure A."/>
            <person name="Sugiura Y."/>
            <person name="Maeda R."/>
            <person name="Honda K."/>
            <person name="Sakurai N."/>
            <person name="Takahashi Y."/>
            <person name="Watada M."/>
            <person name="Katoh T."/>
            <person name="Gotoh A."/>
            <person name="Gotoh Y."/>
            <person name="Taniguchi I."/>
            <person name="Nakamura K."/>
            <person name="Hayashi T."/>
            <person name="Katayama T."/>
            <person name="Uemura T."/>
            <person name="Hattori Y."/>
        </authorList>
    </citation>
    <scope>NUCLEOTIDE SEQUENCE [LARGE SCALE GENOMIC DNA]</scope>
    <source>
        <strain evidence="6 7">SC-9</strain>
    </source>
</reference>
<evidence type="ECO:0000256" key="1">
    <source>
        <dbReference type="ARBA" id="ARBA00003831"/>
    </source>
</evidence>
<dbReference type="InterPro" id="IPR009097">
    <property type="entry name" value="Cyclic_Pdiesterase"/>
</dbReference>
<comment type="caution">
    <text evidence="6">The sequence shown here is derived from an EMBL/GenBank/DDBJ whole genome shotgun (WGS) entry which is preliminary data.</text>
</comment>
<sequence>MGIALWLVPKSHSLFYESADSLIISLHTLFDNAPTFEPHITITSGIVINTPSDVAVLLNSALAAINSLNQIHQQRREEQQQQRKQMENQSDTSLNDNNTNISESSSENAISDQLILFDKLEFGKKYFQKVKLSVYPNPNLVSFARIIRELFVEAPGLKQRVLQQSSSLAPPSNDRPKRSKSLSKRVASNSSALSSATSESTEGGSSTTLSGEINPADISSLAMKAAERWSLEEFNPHLSLVYSNVYAIDSALERTIKTRVEDLLSVLIDGDNRLVDDAANLYWPDDGCLKLVRCEGEVKDWEVLGSIDYHLT</sequence>
<dbReference type="AlphaFoldDB" id="A0AAV5QEM4"/>
<dbReference type="GO" id="GO:0009187">
    <property type="term" value="P:cyclic nucleotide metabolic process"/>
    <property type="evidence" value="ECO:0007669"/>
    <property type="project" value="TreeGrafter"/>
</dbReference>
<dbReference type="SUPFAM" id="SSF55144">
    <property type="entry name" value="LigT-like"/>
    <property type="match status" value="1"/>
</dbReference>
<proteinExistence type="inferred from homology"/>
<evidence type="ECO:0000256" key="2">
    <source>
        <dbReference type="ARBA" id="ARBA00006037"/>
    </source>
</evidence>
<evidence type="ECO:0000256" key="5">
    <source>
        <dbReference type="SAM" id="MobiDB-lite"/>
    </source>
</evidence>
<evidence type="ECO:0000313" key="7">
    <source>
        <dbReference type="Proteomes" id="UP001360560"/>
    </source>
</evidence>
<gene>
    <name evidence="6" type="ORF">DASC09_005170</name>
</gene>
<dbReference type="EC" id="3.1.4.37" evidence="3"/>
<feature type="compositionally biased region" description="Low complexity" evidence="5">
    <location>
        <begin position="95"/>
        <end position="105"/>
    </location>
</feature>
<dbReference type="RefSeq" id="XP_064850192.1">
    <property type="nucleotide sequence ID" value="XM_064994120.1"/>
</dbReference>
<dbReference type="Gene3D" id="3.90.1140.10">
    <property type="entry name" value="Cyclic phosphodiesterase"/>
    <property type="match status" value="1"/>
</dbReference>
<comment type="function">
    <text evidence="1">Involved in the metabolism of ADP-ribose 1',2'-cyclic phosphate which is produced as a consequence of tRNA splicing.</text>
</comment>
<dbReference type="PANTHER" id="PTHR28141">
    <property type="entry name" value="2',3'-CYCLIC-NUCLEOTIDE 3'-PHOSPHODIESTERASE"/>
    <property type="match status" value="1"/>
</dbReference>
<dbReference type="PANTHER" id="PTHR28141:SF1">
    <property type="entry name" value="2',3'-CYCLIC-NUCLEOTIDE 3'-PHOSPHODIESTERASE"/>
    <property type="match status" value="1"/>
</dbReference>
<protein>
    <recommendedName>
        <fullName evidence="4">2',3'-cyclic-nucleotide 3'-phosphodiesterase</fullName>
        <ecNumber evidence="3">3.1.4.37</ecNumber>
    </recommendedName>
</protein>
<evidence type="ECO:0000313" key="6">
    <source>
        <dbReference type="EMBL" id="GMM33192.1"/>
    </source>
</evidence>
<feature type="compositionally biased region" description="Basic and acidic residues" evidence="5">
    <location>
        <begin position="74"/>
        <end position="86"/>
    </location>
</feature>
<dbReference type="Pfam" id="PF07823">
    <property type="entry name" value="CPDase"/>
    <property type="match status" value="1"/>
</dbReference>
<dbReference type="EMBL" id="BTFZ01000001">
    <property type="protein sequence ID" value="GMM33192.1"/>
    <property type="molecule type" value="Genomic_DNA"/>
</dbReference>
<feature type="region of interest" description="Disordered" evidence="5">
    <location>
        <begin position="73"/>
        <end position="105"/>
    </location>
</feature>